<dbReference type="EC" id="2.7.10.1" evidence="1"/>
<name>A0ACB7WQE9_DIOAL</name>
<dbReference type="EC" id="2.7.11.1" evidence="1"/>
<evidence type="ECO:0000313" key="1">
    <source>
        <dbReference type="EMBL" id="KAH7690341.1"/>
    </source>
</evidence>
<dbReference type="EMBL" id="CM037012">
    <property type="protein sequence ID" value="KAH7690341.1"/>
    <property type="molecule type" value="Genomic_DNA"/>
</dbReference>
<keyword evidence="1" id="KW-0808">Transferase</keyword>
<gene>
    <name evidence="1" type="ORF">IHE45_02G040400</name>
</gene>
<keyword evidence="2" id="KW-1185">Reference proteome</keyword>
<keyword evidence="1" id="KW-0829">Tyrosine-protein kinase</keyword>
<reference evidence="2" key="1">
    <citation type="journal article" date="2022" name="Nat. Commun.">
        <title>Chromosome evolution and the genetic basis of agronomically important traits in greater yam.</title>
        <authorList>
            <person name="Bredeson J.V."/>
            <person name="Lyons J.B."/>
            <person name="Oniyinde I.O."/>
            <person name="Okereke N.R."/>
            <person name="Kolade O."/>
            <person name="Nnabue I."/>
            <person name="Nwadili C.O."/>
            <person name="Hribova E."/>
            <person name="Parker M."/>
            <person name="Nwogha J."/>
            <person name="Shu S."/>
            <person name="Carlson J."/>
            <person name="Kariba R."/>
            <person name="Muthemba S."/>
            <person name="Knop K."/>
            <person name="Barton G.J."/>
            <person name="Sherwood A.V."/>
            <person name="Lopez-Montes A."/>
            <person name="Asiedu R."/>
            <person name="Jamnadass R."/>
            <person name="Muchugi A."/>
            <person name="Goodstein D."/>
            <person name="Egesi C.N."/>
            <person name="Featherston J."/>
            <person name="Asfaw A."/>
            <person name="Simpson G.G."/>
            <person name="Dolezel J."/>
            <person name="Hendre P.S."/>
            <person name="Van Deynze A."/>
            <person name="Kumar P.L."/>
            <person name="Obidiegwu J.E."/>
            <person name="Bhattacharjee R."/>
            <person name="Rokhsar D.S."/>
        </authorList>
    </citation>
    <scope>NUCLEOTIDE SEQUENCE [LARGE SCALE GENOMIC DNA]</scope>
    <source>
        <strain evidence="2">cv. TDa95/00328</strain>
    </source>
</reference>
<evidence type="ECO:0000313" key="2">
    <source>
        <dbReference type="Proteomes" id="UP000827976"/>
    </source>
</evidence>
<sequence>MNLNDFIDQRLAGSFTSGGMKRLIRLIHQCLDLSGRRRPKMEFIASELDQILETEMTLTIVMGDGTAIVTLGNQLFTSS</sequence>
<proteinExistence type="predicted"/>
<accession>A0ACB7WQE9</accession>
<dbReference type="Proteomes" id="UP000827976">
    <property type="component" value="Chromosome 2"/>
</dbReference>
<protein>
    <submittedName>
        <fullName evidence="1">Receptor protein-tyrosine kinase protein</fullName>
        <ecNumber evidence="1">2.7.10.1</ecNumber>
        <ecNumber evidence="1">2.7.11.1</ecNumber>
    </submittedName>
</protein>
<organism evidence="1 2">
    <name type="scientific">Dioscorea alata</name>
    <name type="common">Purple yam</name>
    <dbReference type="NCBI Taxonomy" id="55571"/>
    <lineage>
        <taxon>Eukaryota</taxon>
        <taxon>Viridiplantae</taxon>
        <taxon>Streptophyta</taxon>
        <taxon>Embryophyta</taxon>
        <taxon>Tracheophyta</taxon>
        <taxon>Spermatophyta</taxon>
        <taxon>Magnoliopsida</taxon>
        <taxon>Liliopsida</taxon>
        <taxon>Dioscoreales</taxon>
        <taxon>Dioscoreaceae</taxon>
        <taxon>Dioscorea</taxon>
    </lineage>
</organism>
<keyword evidence="1" id="KW-0675">Receptor</keyword>
<keyword evidence="1" id="KW-0418">Kinase</keyword>
<comment type="caution">
    <text evidence="1">The sequence shown here is derived from an EMBL/GenBank/DDBJ whole genome shotgun (WGS) entry which is preliminary data.</text>
</comment>